<gene>
    <name evidence="1" type="ORF">METZ01_LOCUS156004</name>
</gene>
<organism evidence="1">
    <name type="scientific">marine metagenome</name>
    <dbReference type="NCBI Taxonomy" id="408172"/>
    <lineage>
        <taxon>unclassified sequences</taxon>
        <taxon>metagenomes</taxon>
        <taxon>ecological metagenomes</taxon>
    </lineage>
</organism>
<sequence length="763" mass="84353">GLDSDDDFDASVIRINAEIYDIAGNVSLGDISQPGEIKTIEVDYTLPDTANVGSNIIVLSSDINNQNSFSGFWNQYNTQMNIRVLIPSNDDESLINGRIDLLGRMSVNTTWDTLEVIGADDYYIQTSDMSNGFIESNINNIISTDNEGVENDIVGVEVITGFEEGGVVEFCAVLYDQAGNPVRYSISPSSTIVIDRIPPTIQSISSTNYNLSYSVEDSLTIIAITSDQLLKDNAVTRENTFMDLTSDPSSENEAKFLTHNMDTVFFSYIVQDGHNTEIDDNPEIDEEEYLNINGNDALTFIGGNQFPFFFTDQAGNNIDRDLSLATQLNVNKQIVIDTENPTARFGYFETNPIDTTDGIISFNDSLLIIKAFFDDSMKVDSIPEIEIHYPASEFVSIDPVIGNMVRTNAYEYYYRLQLNSNSQLDGRIHINNIIAYDKASNAIDTSLFIDDFILRIDNVKPLFNELLPLDSSYVNNSNISYQLSETVELGQSSWTRVGGNEDINSPHLISFDATLVEGNQIHTIIDPQNLIDGGIYDVSWTATDLAGNISNNNYVSRYINYDITPPTAELHYNRYIVSAGYLLTISITFSEPMKGSASAPLLSIDYNGDFNDLVDTIMVQDPNTADSTVWFIEAIIPSGADNSGIATVAVIAFDRAGNDLNIGDISYSDTLLVDNKFPSCRLEYINLTQNWLVNEGKGGDLVQLKGNFNKPINISIPLLDIRFADSTNSSFAGKLPDSDSNGDSTYIWSFTLPDNLEDSGFIV</sequence>
<name>A0A382ANM1_9ZZZZ</name>
<reference evidence="1" key="1">
    <citation type="submission" date="2018-05" db="EMBL/GenBank/DDBJ databases">
        <authorList>
            <person name="Lanie J.A."/>
            <person name="Ng W.-L."/>
            <person name="Kazmierczak K.M."/>
            <person name="Andrzejewski T.M."/>
            <person name="Davidsen T.M."/>
            <person name="Wayne K.J."/>
            <person name="Tettelin H."/>
            <person name="Glass J.I."/>
            <person name="Rusch D."/>
            <person name="Podicherti R."/>
            <person name="Tsui H.-C.T."/>
            <person name="Winkler M.E."/>
        </authorList>
    </citation>
    <scope>NUCLEOTIDE SEQUENCE</scope>
</reference>
<dbReference type="EMBL" id="UINC01026178">
    <property type="protein sequence ID" value="SVB03150.1"/>
    <property type="molecule type" value="Genomic_DNA"/>
</dbReference>
<proteinExistence type="predicted"/>
<evidence type="ECO:0000313" key="1">
    <source>
        <dbReference type="EMBL" id="SVB03150.1"/>
    </source>
</evidence>
<feature type="non-terminal residue" evidence="1">
    <location>
        <position position="763"/>
    </location>
</feature>
<accession>A0A382ANM1</accession>
<dbReference type="AlphaFoldDB" id="A0A382ANM1"/>
<protein>
    <submittedName>
        <fullName evidence="1">Uncharacterized protein</fullName>
    </submittedName>
</protein>
<feature type="non-terminal residue" evidence="1">
    <location>
        <position position="1"/>
    </location>
</feature>